<evidence type="ECO:0000256" key="1">
    <source>
        <dbReference type="SAM" id="MobiDB-lite"/>
    </source>
</evidence>
<dbReference type="Proteomes" id="UP001521785">
    <property type="component" value="Unassembled WGS sequence"/>
</dbReference>
<accession>A0ABR3QM45</accession>
<sequence length="337" mass="36668">MCSIGNDSAMDVDGDRGAIGDYDLTGSGEKTSDCGRHGLPAATNAERGNNSDAGNGNESGTDAEMGDYAPIEHSSDSQRPTKQNTASKMKTKKANRRGNRMPDENSDKAWSVLTFTNKVGIAGMEAFLRRPEFGVDVDAEFPPKALPDRPFRDKNGTPTSRGVAMALKCRDLHKSLIDAKAEDDSRQATVDQLIQESRVYHASELAGLDTQQTALARIHLQTIRNQATAEVNAAFGNNEQPAAQLSGLALGSDGRPLISAAVQHLVYSVVVTQIRGNRLRTIHVSEAGDQRFQIAADYAQLRSRLKYELQGTLRLEEGVDREATARKLLMQEFPQQL</sequence>
<feature type="compositionally biased region" description="Polar residues" evidence="1">
    <location>
        <begin position="46"/>
        <end position="60"/>
    </location>
</feature>
<evidence type="ECO:0000313" key="2">
    <source>
        <dbReference type="EMBL" id="KAL1593228.1"/>
    </source>
</evidence>
<feature type="compositionally biased region" description="Polar residues" evidence="1">
    <location>
        <begin position="77"/>
        <end position="88"/>
    </location>
</feature>
<comment type="caution">
    <text evidence="2">The sequence shown here is derived from an EMBL/GenBank/DDBJ whole genome shotgun (WGS) entry which is preliminary data.</text>
</comment>
<proteinExistence type="predicted"/>
<keyword evidence="3" id="KW-1185">Reference proteome</keyword>
<feature type="compositionally biased region" description="Basic residues" evidence="1">
    <location>
        <begin position="89"/>
        <end position="99"/>
    </location>
</feature>
<protein>
    <submittedName>
        <fullName evidence="2">Uncharacterized protein</fullName>
    </submittedName>
</protein>
<name>A0ABR3QM45_9PLEO</name>
<organism evidence="2 3">
    <name type="scientific">Paraconiothyrium brasiliense</name>
    <dbReference type="NCBI Taxonomy" id="300254"/>
    <lineage>
        <taxon>Eukaryota</taxon>
        <taxon>Fungi</taxon>
        <taxon>Dikarya</taxon>
        <taxon>Ascomycota</taxon>
        <taxon>Pezizomycotina</taxon>
        <taxon>Dothideomycetes</taxon>
        <taxon>Pleosporomycetidae</taxon>
        <taxon>Pleosporales</taxon>
        <taxon>Massarineae</taxon>
        <taxon>Didymosphaeriaceae</taxon>
        <taxon>Paraconiothyrium</taxon>
    </lineage>
</organism>
<evidence type="ECO:0000313" key="3">
    <source>
        <dbReference type="Proteomes" id="UP001521785"/>
    </source>
</evidence>
<reference evidence="2 3" key="1">
    <citation type="submission" date="2024-02" db="EMBL/GenBank/DDBJ databases">
        <title>De novo assembly and annotation of 12 fungi associated with fruit tree decline syndrome in Ontario, Canada.</title>
        <authorList>
            <person name="Sulman M."/>
            <person name="Ellouze W."/>
            <person name="Ilyukhin E."/>
        </authorList>
    </citation>
    <scope>NUCLEOTIDE SEQUENCE [LARGE SCALE GENOMIC DNA]</scope>
    <source>
        <strain evidence="2 3">M42-189</strain>
    </source>
</reference>
<dbReference type="EMBL" id="JAKJXO020000019">
    <property type="protein sequence ID" value="KAL1593228.1"/>
    <property type="molecule type" value="Genomic_DNA"/>
</dbReference>
<gene>
    <name evidence="2" type="ORF">SLS60_010836</name>
</gene>
<feature type="region of interest" description="Disordered" evidence="1">
    <location>
        <begin position="1"/>
        <end position="106"/>
    </location>
</feature>